<reference evidence="2" key="1">
    <citation type="submission" date="2015-07" db="EMBL/GenBank/DDBJ databases">
        <title>Genome sequencing project for genomic taxonomy and phylogenomics of Bacillus-like bacteria.</title>
        <authorList>
            <person name="Liu B."/>
            <person name="Wang J."/>
            <person name="Zhu Y."/>
            <person name="Liu G."/>
            <person name="Chen Q."/>
            <person name="Chen Z."/>
            <person name="Lan J."/>
            <person name="Che J."/>
            <person name="Ge C."/>
            <person name="Shi H."/>
            <person name="Pan Z."/>
            <person name="Liu X."/>
        </authorList>
    </citation>
    <scope>NUCLEOTIDE SEQUENCE [LARGE SCALE GENOMIC DNA]</scope>
    <source>
        <strain evidence="2">FJAT-27997</strain>
    </source>
</reference>
<dbReference type="Pfam" id="PF14169">
    <property type="entry name" value="YdjO"/>
    <property type="match status" value="1"/>
</dbReference>
<protein>
    <recommendedName>
        <fullName evidence="3">Cold-shock protein</fullName>
    </recommendedName>
</protein>
<gene>
    <name evidence="1" type="ORF">AC625_13615</name>
</gene>
<comment type="caution">
    <text evidence="1">The sequence shown here is derived from an EMBL/GenBank/DDBJ whole genome shotgun (WGS) entry which is preliminary data.</text>
</comment>
<evidence type="ECO:0000313" key="2">
    <source>
        <dbReference type="Proteomes" id="UP000037146"/>
    </source>
</evidence>
<dbReference type="RefSeq" id="WP_049681763.1">
    <property type="nucleotide sequence ID" value="NZ_LFZW01000001.1"/>
</dbReference>
<sequence>MYFGKKNAEEPVVEMVDTVVYSCESEACNGWMRKDFASAENTCPMCGSNLVEEVRELPKISNEYNAYR</sequence>
<dbReference type="AlphaFoldDB" id="A0A0K9GUT7"/>
<evidence type="ECO:0008006" key="3">
    <source>
        <dbReference type="Google" id="ProtNLM"/>
    </source>
</evidence>
<name>A0A0K9GUT7_9BACI</name>
<dbReference type="STRING" id="1679170.AC625_13615"/>
<keyword evidence="2" id="KW-1185">Reference proteome</keyword>
<evidence type="ECO:0000313" key="1">
    <source>
        <dbReference type="EMBL" id="KMY50411.1"/>
    </source>
</evidence>
<dbReference type="PATRIC" id="fig|1679170.3.peg.3110"/>
<dbReference type="EMBL" id="LFZW01000001">
    <property type="protein sequence ID" value="KMY50411.1"/>
    <property type="molecule type" value="Genomic_DNA"/>
</dbReference>
<accession>A0A0K9GUT7</accession>
<organism evidence="1 2">
    <name type="scientific">Peribacillus loiseleuriae</name>
    <dbReference type="NCBI Taxonomy" id="1679170"/>
    <lineage>
        <taxon>Bacteria</taxon>
        <taxon>Bacillati</taxon>
        <taxon>Bacillota</taxon>
        <taxon>Bacilli</taxon>
        <taxon>Bacillales</taxon>
        <taxon>Bacillaceae</taxon>
        <taxon>Peribacillus</taxon>
    </lineage>
</organism>
<dbReference type="OrthoDB" id="1955171at2"/>
<dbReference type="Proteomes" id="UP000037146">
    <property type="component" value="Unassembled WGS sequence"/>
</dbReference>
<dbReference type="InterPro" id="IPR025916">
    <property type="entry name" value="YdjO"/>
</dbReference>
<proteinExistence type="predicted"/>